<dbReference type="InterPro" id="IPR013766">
    <property type="entry name" value="Thioredoxin_domain"/>
</dbReference>
<feature type="domain" description="PUL" evidence="6">
    <location>
        <begin position="341"/>
        <end position="634"/>
    </location>
</feature>
<reference evidence="8 9" key="1">
    <citation type="submission" date="2015-01" db="EMBL/GenBank/DDBJ databases">
        <title>The Genome Sequence of Ochroconis gallopava CBS43764.</title>
        <authorList>
            <consortium name="The Broad Institute Genomics Platform"/>
            <person name="Cuomo C."/>
            <person name="de Hoog S."/>
            <person name="Gorbushina A."/>
            <person name="Stielow B."/>
            <person name="Teixiera M."/>
            <person name="Abouelleil A."/>
            <person name="Chapman S.B."/>
            <person name="Priest M."/>
            <person name="Young S.K."/>
            <person name="Wortman J."/>
            <person name="Nusbaum C."/>
            <person name="Birren B."/>
        </authorList>
    </citation>
    <scope>NUCLEOTIDE SEQUENCE [LARGE SCALE GENOMIC DNA]</scope>
    <source>
        <strain evidence="8 9">CBS 43764</strain>
    </source>
</reference>
<dbReference type="GO" id="GO:0008233">
    <property type="term" value="F:peptidase activity"/>
    <property type="evidence" value="ECO:0007669"/>
    <property type="project" value="UniProtKB-KW"/>
</dbReference>
<feature type="domain" description="Thioredoxin" evidence="5">
    <location>
        <begin position="216"/>
        <end position="340"/>
    </location>
</feature>
<dbReference type="AlphaFoldDB" id="A0A0D2A163"/>
<dbReference type="InterPro" id="IPR042266">
    <property type="entry name" value="PPPDE_sf"/>
</dbReference>
<dbReference type="PANTHER" id="PTHR12378">
    <property type="entry name" value="DESUMOYLATING ISOPEPTIDASE"/>
    <property type="match status" value="1"/>
</dbReference>
<gene>
    <name evidence="8" type="ORF">PV09_08363</name>
</gene>
<evidence type="ECO:0000259" key="6">
    <source>
        <dbReference type="PROSITE" id="PS51396"/>
    </source>
</evidence>
<dbReference type="PROSITE" id="PS51858">
    <property type="entry name" value="PPPDE"/>
    <property type="match status" value="1"/>
</dbReference>
<evidence type="ECO:0000256" key="1">
    <source>
        <dbReference type="ARBA" id="ARBA00008140"/>
    </source>
</evidence>
<dbReference type="STRING" id="253628.A0A0D2A163"/>
<evidence type="ECO:0000256" key="4">
    <source>
        <dbReference type="SAM" id="MobiDB-lite"/>
    </source>
</evidence>
<dbReference type="InterPro" id="IPR008580">
    <property type="entry name" value="PPPDE_dom"/>
</dbReference>
<dbReference type="EMBL" id="KN847568">
    <property type="protein sequence ID" value="KIW00010.1"/>
    <property type="molecule type" value="Genomic_DNA"/>
</dbReference>
<keyword evidence="3" id="KW-0378">Hydrolase</keyword>
<dbReference type="InterPro" id="IPR013535">
    <property type="entry name" value="PUL_dom"/>
</dbReference>
<dbReference type="InterPro" id="IPR017937">
    <property type="entry name" value="Thioredoxin_CS"/>
</dbReference>
<dbReference type="GO" id="GO:0070646">
    <property type="term" value="P:protein modification by small protein removal"/>
    <property type="evidence" value="ECO:0007669"/>
    <property type="project" value="TreeGrafter"/>
</dbReference>
<dbReference type="PROSITE" id="PS51396">
    <property type="entry name" value="PUL"/>
    <property type="match status" value="1"/>
</dbReference>
<dbReference type="VEuPathDB" id="FungiDB:PV09_08363"/>
<keyword evidence="2" id="KW-0645">Protease</keyword>
<dbReference type="PROSITE" id="PS51352">
    <property type="entry name" value="THIOREDOXIN_2"/>
    <property type="match status" value="1"/>
</dbReference>
<dbReference type="GeneID" id="27316336"/>
<dbReference type="PANTHER" id="PTHR12378:SF7">
    <property type="entry name" value="DESUMOYLATING ISOPEPTIDASE 1"/>
    <property type="match status" value="1"/>
</dbReference>
<proteinExistence type="inferred from homology"/>
<accession>A0A0D2A163</accession>
<evidence type="ECO:0000259" key="5">
    <source>
        <dbReference type="PROSITE" id="PS51352"/>
    </source>
</evidence>
<evidence type="ECO:0000256" key="3">
    <source>
        <dbReference type="ARBA" id="ARBA00022801"/>
    </source>
</evidence>
<dbReference type="Pfam" id="PF00085">
    <property type="entry name" value="Thioredoxin"/>
    <property type="match status" value="1"/>
</dbReference>
<dbReference type="OrthoDB" id="21221at2759"/>
<sequence length="637" mass="69876">MRPIDCRVKLLYMLSIVEPKRYRALFATKVVSRVTFLSSSGAACESDSSWFSQGTLNFVALSNMDVQLYVYDLSRGLARQFSRQLLGTYIDAIYHTSIVLDGIEYFYGAGVQSTYAGTTHHGQPMERINLGRTDLPMEIILEYLESLKQIYTAEAYDLFLHNCNNFSNDFAMFLVGKGIPERITSLPQTVMNTPFGQMLKPQLDAAMRPITQAPVASPQQARPAPSTAKPSAGKVHNVTSPSDVQRLLDSASRSCAVIFFTSSTCAPCKICYPVYDELAEEAGSRATLIKVDINFAQAIASQYNVRATPTFVTFLKGKKEDEWAGADPNRLRSAVRLLIGSAFPPHPHRDLRLPKLLSTSLRSITYTKVPPLDKVIAKLGPLGNEAIVSDIKRFIEATHGKAVAQEGPLPSLPAFSSFLEQCLRALPDADLFAAYDLFRLVVADVRVGAFYSEEKENLTVLRLLKHVNTLGETAPYNLRIVSLHVACNLFASPLASHVVLSRPSVVKELIALVTSSLLDEGHSNVRIAAASLAFNISATNHRSRMEKETDLLGDDDQVELVASVLEALKREEESKEAVKGLTLAVGLLAYCAPRDGEVLDLCRAMDAGSTVERKLVLNNNDATLKEISSELLGKGLQ</sequence>
<dbReference type="CDD" id="cd02947">
    <property type="entry name" value="TRX_family"/>
    <property type="match status" value="1"/>
</dbReference>
<feature type="region of interest" description="Disordered" evidence="4">
    <location>
        <begin position="214"/>
        <end position="238"/>
    </location>
</feature>
<dbReference type="Gene3D" id="1.25.10.10">
    <property type="entry name" value="Leucine-rich Repeat Variant"/>
    <property type="match status" value="1"/>
</dbReference>
<dbReference type="GO" id="GO:0006508">
    <property type="term" value="P:proteolysis"/>
    <property type="evidence" value="ECO:0007669"/>
    <property type="project" value="UniProtKB-KW"/>
</dbReference>
<evidence type="ECO:0000259" key="7">
    <source>
        <dbReference type="PROSITE" id="PS51858"/>
    </source>
</evidence>
<protein>
    <recommendedName>
        <fullName evidence="10">Thioredoxin domain-containing protein</fullName>
    </recommendedName>
</protein>
<dbReference type="Gene3D" id="3.90.1720.30">
    <property type="entry name" value="PPPDE domains"/>
    <property type="match status" value="1"/>
</dbReference>
<dbReference type="Pfam" id="PF08324">
    <property type="entry name" value="PUL"/>
    <property type="match status" value="1"/>
</dbReference>
<dbReference type="InterPro" id="IPR036249">
    <property type="entry name" value="Thioredoxin-like_sf"/>
</dbReference>
<evidence type="ECO:0000256" key="2">
    <source>
        <dbReference type="ARBA" id="ARBA00022670"/>
    </source>
</evidence>
<evidence type="ECO:0008006" key="10">
    <source>
        <dbReference type="Google" id="ProtNLM"/>
    </source>
</evidence>
<dbReference type="Proteomes" id="UP000053259">
    <property type="component" value="Unassembled WGS sequence"/>
</dbReference>
<keyword evidence="9" id="KW-1185">Reference proteome</keyword>
<dbReference type="InterPro" id="IPR011989">
    <property type="entry name" value="ARM-like"/>
</dbReference>
<dbReference type="Gene3D" id="3.40.30.10">
    <property type="entry name" value="Glutaredoxin"/>
    <property type="match status" value="1"/>
</dbReference>
<dbReference type="SUPFAM" id="SSF52833">
    <property type="entry name" value="Thioredoxin-like"/>
    <property type="match status" value="1"/>
</dbReference>
<dbReference type="InParanoid" id="A0A0D2A163"/>
<dbReference type="RefSeq" id="XP_016209879.1">
    <property type="nucleotide sequence ID" value="XM_016362244.1"/>
</dbReference>
<organism evidence="8 9">
    <name type="scientific">Verruconis gallopava</name>
    <dbReference type="NCBI Taxonomy" id="253628"/>
    <lineage>
        <taxon>Eukaryota</taxon>
        <taxon>Fungi</taxon>
        <taxon>Dikarya</taxon>
        <taxon>Ascomycota</taxon>
        <taxon>Pezizomycotina</taxon>
        <taxon>Dothideomycetes</taxon>
        <taxon>Pleosporomycetidae</taxon>
        <taxon>Venturiales</taxon>
        <taxon>Sympoventuriaceae</taxon>
        <taxon>Verruconis</taxon>
    </lineage>
</organism>
<name>A0A0D2A163_9PEZI</name>
<feature type="domain" description="PPPDE" evidence="7">
    <location>
        <begin position="64"/>
        <end position="204"/>
    </location>
</feature>
<evidence type="ECO:0000313" key="9">
    <source>
        <dbReference type="Proteomes" id="UP000053259"/>
    </source>
</evidence>
<dbReference type="PROSITE" id="PS00194">
    <property type="entry name" value="THIOREDOXIN_1"/>
    <property type="match status" value="1"/>
</dbReference>
<dbReference type="Pfam" id="PF05903">
    <property type="entry name" value="Peptidase_C97"/>
    <property type="match status" value="1"/>
</dbReference>
<evidence type="ECO:0000313" key="8">
    <source>
        <dbReference type="EMBL" id="KIW00010.1"/>
    </source>
</evidence>
<dbReference type="SMART" id="SM01179">
    <property type="entry name" value="DUF862"/>
    <property type="match status" value="1"/>
</dbReference>
<comment type="similarity">
    <text evidence="1">Belongs to the DeSI family.</text>
</comment>